<sequence>MVEDNTPYNIELIQELTGNSLAYEKQNPDFKLTTFKSEDK</sequence>
<name>D1YI07_LACGS</name>
<dbReference type="GO" id="GO:0016779">
    <property type="term" value="F:nucleotidyltransferase activity"/>
    <property type="evidence" value="ECO:0007669"/>
    <property type="project" value="UniProtKB-KW"/>
</dbReference>
<dbReference type="Proteomes" id="UP000003684">
    <property type="component" value="Unassembled WGS sequence"/>
</dbReference>
<keyword evidence="4" id="KW-0804">Transcription</keyword>
<protein>
    <submittedName>
        <fullName evidence="5">Uncharacterized protein</fullName>
    </submittedName>
</protein>
<keyword evidence="2" id="KW-0808">Transferase</keyword>
<comment type="caution">
    <text evidence="5">The sequence shown here is derived from an EMBL/GenBank/DDBJ whole genome shotgun (WGS) entry which is preliminary data.</text>
</comment>
<evidence type="ECO:0000256" key="3">
    <source>
        <dbReference type="ARBA" id="ARBA00022695"/>
    </source>
</evidence>
<gene>
    <name evidence="5" type="ORF">HMPREF9209_0721</name>
</gene>
<dbReference type="Pfam" id="PF07288">
    <property type="entry name" value="RpoY"/>
    <property type="match status" value="1"/>
</dbReference>
<evidence type="ECO:0000313" key="5">
    <source>
        <dbReference type="EMBL" id="EFB63240.1"/>
    </source>
</evidence>
<keyword evidence="3" id="KW-0548">Nucleotidyltransferase</keyword>
<dbReference type="AlphaFoldDB" id="D1YI07"/>
<organism evidence="5 6">
    <name type="scientific">Lactobacillus gasseri 224-1</name>
    <dbReference type="NCBI Taxonomy" id="679196"/>
    <lineage>
        <taxon>Bacteria</taxon>
        <taxon>Bacillati</taxon>
        <taxon>Bacillota</taxon>
        <taxon>Bacilli</taxon>
        <taxon>Lactobacillales</taxon>
        <taxon>Lactobacillaceae</taxon>
        <taxon>Lactobacillus</taxon>
    </lineage>
</organism>
<evidence type="ECO:0000256" key="2">
    <source>
        <dbReference type="ARBA" id="ARBA00022679"/>
    </source>
</evidence>
<accession>D1YI07</accession>
<dbReference type="EMBL" id="ADFT01000011">
    <property type="protein sequence ID" value="EFB63240.1"/>
    <property type="molecule type" value="Genomic_DNA"/>
</dbReference>
<evidence type="ECO:0000256" key="4">
    <source>
        <dbReference type="ARBA" id="ARBA00023163"/>
    </source>
</evidence>
<reference evidence="5 6" key="1">
    <citation type="submission" date="2009-12" db="EMBL/GenBank/DDBJ databases">
        <title>Genome Sequence of Lactobacillus gasseri 224-1.</title>
        <authorList>
            <person name="Durkin A.S."/>
            <person name="Madupu R."/>
            <person name="Torralba M."/>
            <person name="Methe B."/>
            <person name="Sutton G."/>
            <person name="Strausberg R.L."/>
            <person name="Nelson K.E."/>
        </authorList>
    </citation>
    <scope>NUCLEOTIDE SEQUENCE [LARGE SCALE GENOMIC DNA]</scope>
    <source>
        <strain evidence="5 6">224-1</strain>
    </source>
</reference>
<keyword evidence="1" id="KW-0240">DNA-directed RNA polymerase</keyword>
<proteinExistence type="predicted"/>
<dbReference type="InterPro" id="IPR009907">
    <property type="entry name" value="RpoY"/>
</dbReference>
<dbReference type="Gene3D" id="3.10.20.730">
    <property type="entry name" value="RNAP, epsilon subunit-like"/>
    <property type="match status" value="1"/>
</dbReference>
<evidence type="ECO:0000256" key="1">
    <source>
        <dbReference type="ARBA" id="ARBA00022478"/>
    </source>
</evidence>
<dbReference type="GO" id="GO:0000428">
    <property type="term" value="C:DNA-directed RNA polymerase complex"/>
    <property type="evidence" value="ECO:0007669"/>
    <property type="project" value="UniProtKB-KW"/>
</dbReference>
<evidence type="ECO:0000313" key="6">
    <source>
        <dbReference type="Proteomes" id="UP000003684"/>
    </source>
</evidence>